<dbReference type="Proteomes" id="UP000281647">
    <property type="component" value="Unassembled WGS sequence"/>
</dbReference>
<dbReference type="RefSeq" id="WP_128627489.1">
    <property type="nucleotide sequence ID" value="NZ_RKST01000015.1"/>
</dbReference>
<keyword evidence="1" id="KW-1133">Transmembrane helix</keyword>
<evidence type="ECO:0000256" key="1">
    <source>
        <dbReference type="SAM" id="Phobius"/>
    </source>
</evidence>
<feature type="transmembrane region" description="Helical" evidence="1">
    <location>
        <begin position="38"/>
        <end position="60"/>
    </location>
</feature>
<evidence type="ECO:0000313" key="4">
    <source>
        <dbReference type="Proteomes" id="UP000281647"/>
    </source>
</evidence>
<protein>
    <recommendedName>
        <fullName evidence="2">DUF1468 domain-containing protein</fullName>
    </recommendedName>
</protein>
<keyword evidence="4" id="KW-1185">Reference proteome</keyword>
<comment type="caution">
    <text evidence="3">The sequence shown here is derived from an EMBL/GenBank/DDBJ whole genome shotgun (WGS) entry which is preliminary data.</text>
</comment>
<dbReference type="InterPro" id="IPR009936">
    <property type="entry name" value="DUF1468"/>
</dbReference>
<keyword evidence="1" id="KW-0472">Membrane</keyword>
<evidence type="ECO:0000313" key="3">
    <source>
        <dbReference type="EMBL" id="RUM96988.1"/>
    </source>
</evidence>
<feature type="transmembrane region" description="Helical" evidence="1">
    <location>
        <begin position="117"/>
        <end position="134"/>
    </location>
</feature>
<proteinExistence type="predicted"/>
<name>A0A432V4D0_9HYPH</name>
<dbReference type="OrthoDB" id="8410929at2"/>
<evidence type="ECO:0000259" key="2">
    <source>
        <dbReference type="Pfam" id="PF07331"/>
    </source>
</evidence>
<accession>A0A432V4D0</accession>
<dbReference type="Pfam" id="PF07331">
    <property type="entry name" value="TctB"/>
    <property type="match status" value="1"/>
</dbReference>
<reference evidence="3 4" key="1">
    <citation type="submission" date="2018-11" db="EMBL/GenBank/DDBJ databases">
        <title>Pseudaminobacter arsenicus sp. nov., an arsenic-resistant bacterium isolated from arsenic-rich aquifers.</title>
        <authorList>
            <person name="Mu Y."/>
        </authorList>
    </citation>
    <scope>NUCLEOTIDE SEQUENCE [LARGE SCALE GENOMIC DNA]</scope>
    <source>
        <strain evidence="3 4">CB3</strain>
    </source>
</reference>
<feature type="domain" description="DUF1468" evidence="2">
    <location>
        <begin position="6"/>
        <end position="164"/>
    </location>
</feature>
<sequence>MTRELVGGVLAILLGAGYLAMALQIQPSSLDDAIGPAGLPRVLGTAMVLLGIVLSVQALLAERRRRRSLAAGKAADTAAEDDEAGEIERGGLGGIARAGGLLAIGIGYLLIVRTAGYVPAVAALIIAAALYGGAALTWRVFAIGIAGAVFYYLLFVLVLGIPLPAGELINYF</sequence>
<feature type="transmembrane region" description="Helical" evidence="1">
    <location>
        <begin position="141"/>
        <end position="163"/>
    </location>
</feature>
<gene>
    <name evidence="3" type="ORF">EET67_15745</name>
</gene>
<dbReference type="AlphaFoldDB" id="A0A432V4D0"/>
<keyword evidence="1" id="KW-0812">Transmembrane</keyword>
<dbReference type="EMBL" id="RKST01000015">
    <property type="protein sequence ID" value="RUM96988.1"/>
    <property type="molecule type" value="Genomic_DNA"/>
</dbReference>
<feature type="transmembrane region" description="Helical" evidence="1">
    <location>
        <begin position="94"/>
        <end position="111"/>
    </location>
</feature>
<organism evidence="3 4">
    <name type="scientific">Borborobacter arsenicus</name>
    <dbReference type="NCBI Taxonomy" id="1851146"/>
    <lineage>
        <taxon>Bacteria</taxon>
        <taxon>Pseudomonadati</taxon>
        <taxon>Pseudomonadota</taxon>
        <taxon>Alphaproteobacteria</taxon>
        <taxon>Hyphomicrobiales</taxon>
        <taxon>Phyllobacteriaceae</taxon>
        <taxon>Borborobacter</taxon>
    </lineage>
</organism>